<dbReference type="OrthoDB" id="3045089at2759"/>
<proteinExistence type="predicted"/>
<keyword evidence="2" id="KW-1185">Reference proteome</keyword>
<evidence type="ECO:0000313" key="2">
    <source>
        <dbReference type="Proteomes" id="UP000223968"/>
    </source>
</evidence>
<organism evidence="1 2">
    <name type="scientific">Helicocarpus griseus UAMH5409</name>
    <dbReference type="NCBI Taxonomy" id="1447875"/>
    <lineage>
        <taxon>Eukaryota</taxon>
        <taxon>Fungi</taxon>
        <taxon>Dikarya</taxon>
        <taxon>Ascomycota</taxon>
        <taxon>Pezizomycotina</taxon>
        <taxon>Eurotiomycetes</taxon>
        <taxon>Eurotiomycetidae</taxon>
        <taxon>Onygenales</taxon>
        <taxon>Ajellomycetaceae</taxon>
        <taxon>Helicocarpus</taxon>
    </lineage>
</organism>
<comment type="caution">
    <text evidence="1">The sequence shown here is derived from an EMBL/GenBank/DDBJ whole genome shotgun (WGS) entry which is preliminary data.</text>
</comment>
<dbReference type="EMBL" id="PDNB01000031">
    <property type="protein sequence ID" value="PGH14787.1"/>
    <property type="molecule type" value="Genomic_DNA"/>
</dbReference>
<gene>
    <name evidence="1" type="ORF">AJ79_02803</name>
</gene>
<name>A0A2B7Y249_9EURO</name>
<accession>A0A2B7Y249</accession>
<evidence type="ECO:0008006" key="3">
    <source>
        <dbReference type="Google" id="ProtNLM"/>
    </source>
</evidence>
<dbReference type="PANTHER" id="PTHR38886">
    <property type="entry name" value="SESA DOMAIN-CONTAINING PROTEIN"/>
    <property type="match status" value="1"/>
</dbReference>
<sequence>MADFGWSACCILEAIKPTTKICQAFQDAGGASDQFAEAAAFLQGLQSTFAHLKKFVEDSASPATDGQKKYAKDIAAQLGRIDGPWREFETRVIEKYERYLAREAEGPCCGKKKRKKKSPSRWRGVLRKVCWAVADLDGVNGEVRRLKADILQPLQVIHCLLSLQVLEDVYNNAERPLSSAQCKQLADLIRSVLAIPDDLDQNISAIQDIGEKQLNILKGICSSASENESRITEAIANDHSSLSQQINDIKRLHESAIEAIIAATKDKAELAPAPELPELLEASTQKPHVALKHTQAALEERLSSLEDAVNATTASSTGICEPESRDLATSERAKLSLSLFTTSAIFLFVGAALSWHAAGRAFRKGDGEVHVPWQAEGGNRKPFSGNLDDGSGVRSRLVRSEVGYVSCGNEGPIIPLPPRAEEDLLHWRSDFRARGAWD</sequence>
<protein>
    <recommendedName>
        <fullName evidence="3">Fungal N-terminal domain-containing protein</fullName>
    </recommendedName>
</protein>
<dbReference type="PANTHER" id="PTHR38886:SF1">
    <property type="entry name" value="NACHT-NTPASE AND P-LOOP NTPASES N-TERMINAL DOMAIN-CONTAINING PROTEIN"/>
    <property type="match status" value="1"/>
</dbReference>
<dbReference type="Proteomes" id="UP000223968">
    <property type="component" value="Unassembled WGS sequence"/>
</dbReference>
<evidence type="ECO:0000313" key="1">
    <source>
        <dbReference type="EMBL" id="PGH14787.1"/>
    </source>
</evidence>
<dbReference type="AlphaFoldDB" id="A0A2B7Y249"/>
<reference evidence="1 2" key="1">
    <citation type="submission" date="2017-10" db="EMBL/GenBank/DDBJ databases">
        <title>Comparative genomics in systemic dimorphic fungi from Ajellomycetaceae.</title>
        <authorList>
            <person name="Munoz J.F."/>
            <person name="Mcewen J.G."/>
            <person name="Clay O.K."/>
            <person name="Cuomo C.A."/>
        </authorList>
    </citation>
    <scope>NUCLEOTIDE SEQUENCE [LARGE SCALE GENOMIC DNA]</scope>
    <source>
        <strain evidence="1 2">UAMH5409</strain>
    </source>
</reference>